<reference evidence="1 2" key="1">
    <citation type="submission" date="2020-07" db="EMBL/GenBank/DDBJ databases">
        <title>Genomic Encyclopedia of Type Strains, Phase IV (KMG-V): Genome sequencing to study the core and pangenomes of soil and plant-associated prokaryotes.</title>
        <authorList>
            <person name="Whitman W."/>
        </authorList>
    </citation>
    <scope>NUCLEOTIDE SEQUENCE [LARGE SCALE GENOMIC DNA]</scope>
    <source>
        <strain evidence="1 2">A1</strain>
    </source>
</reference>
<protein>
    <submittedName>
        <fullName evidence="1">Uncharacterized protein</fullName>
    </submittedName>
</protein>
<dbReference type="EMBL" id="JACDUH010000003">
    <property type="protein sequence ID" value="MBA2851683.1"/>
    <property type="molecule type" value="Genomic_DNA"/>
</dbReference>
<evidence type="ECO:0000313" key="1">
    <source>
        <dbReference type="EMBL" id="MBA2851683.1"/>
    </source>
</evidence>
<accession>A0A7J9NXE1</accession>
<evidence type="ECO:0000313" key="2">
    <source>
        <dbReference type="Proteomes" id="UP000564425"/>
    </source>
</evidence>
<proteinExistence type="predicted"/>
<comment type="caution">
    <text evidence="1">The sequence shown here is derived from an EMBL/GenBank/DDBJ whole genome shotgun (WGS) entry which is preliminary data.</text>
</comment>
<gene>
    <name evidence="1" type="ORF">HNP86_001842</name>
</gene>
<dbReference type="Proteomes" id="UP000564425">
    <property type="component" value="Unassembled WGS sequence"/>
</dbReference>
<dbReference type="RefSeq" id="WP_181501509.1">
    <property type="nucleotide sequence ID" value="NZ_JACDUH010000003.1"/>
</dbReference>
<dbReference type="AlphaFoldDB" id="A0A7J9NXE1"/>
<name>A0A7J9NXE1_METMI</name>
<sequence length="168" mass="19305">MMIPILLDGISYVVDTDTYRVRFVMIDDDFQDIPVYKSDFIKSAFKEYCNVKHAIKASTFSYEGVEYGVGTVGSRHIILCVNDSLLEDAIKDFEIKSVNDDEVMLTKVFDIIERFSFNIPIASDSLLDYVKCVKRSVVANNTKWSNSLKQDPAWVLWRYMKETGVIDD</sequence>
<organism evidence="1 2">
    <name type="scientific">Methanococcus maripaludis</name>
    <name type="common">Methanococcus deltae</name>
    <dbReference type="NCBI Taxonomy" id="39152"/>
    <lineage>
        <taxon>Archaea</taxon>
        <taxon>Methanobacteriati</taxon>
        <taxon>Methanobacteriota</taxon>
        <taxon>Methanomada group</taxon>
        <taxon>Methanococci</taxon>
        <taxon>Methanococcales</taxon>
        <taxon>Methanococcaceae</taxon>
        <taxon>Methanococcus</taxon>
    </lineage>
</organism>